<dbReference type="AlphaFoldDB" id="A0AA44WGJ0"/>
<evidence type="ECO:0000313" key="2">
    <source>
        <dbReference type="Proteomes" id="UP000236305"/>
    </source>
</evidence>
<accession>A0AA44WGJ0</accession>
<dbReference type="EMBL" id="MPSH01000017">
    <property type="protein sequence ID" value="PNH31264.1"/>
    <property type="molecule type" value="Genomic_DNA"/>
</dbReference>
<sequence>MRALRAKHQLASQTPRGSGLTALDSGNWLVTIENACDSAGATTIHSHYDTLSPVTVGISG</sequence>
<evidence type="ECO:0000313" key="1">
    <source>
        <dbReference type="EMBL" id="PNH31264.1"/>
    </source>
</evidence>
<dbReference type="Proteomes" id="UP000236305">
    <property type="component" value="Unassembled WGS sequence"/>
</dbReference>
<proteinExistence type="predicted"/>
<organism evidence="1 2">
    <name type="scientific">Verticillium dahliae</name>
    <name type="common">Verticillium wilt</name>
    <dbReference type="NCBI Taxonomy" id="27337"/>
    <lineage>
        <taxon>Eukaryota</taxon>
        <taxon>Fungi</taxon>
        <taxon>Dikarya</taxon>
        <taxon>Ascomycota</taxon>
        <taxon>Pezizomycotina</taxon>
        <taxon>Sordariomycetes</taxon>
        <taxon>Hypocreomycetidae</taxon>
        <taxon>Glomerellales</taxon>
        <taxon>Plectosphaerellaceae</taxon>
        <taxon>Verticillium</taxon>
    </lineage>
</organism>
<reference evidence="1 2" key="1">
    <citation type="submission" date="2017-12" db="EMBL/GenBank/DDBJ databases">
        <title>Comparative genomics yields insights into virulence evolution of Verticillium dahliae.</title>
        <authorList>
            <person name="Fan R."/>
            <person name="Armitage A.D."/>
            <person name="Cascant-Lopez E."/>
            <person name="Sobczyk M."/>
            <person name="Cockerton H.M."/>
            <person name="Harrison R.J."/>
        </authorList>
    </citation>
    <scope>NUCLEOTIDE SEQUENCE [LARGE SCALE GENOMIC DNA]</scope>
    <source>
        <strain evidence="1 2">12008</strain>
    </source>
</reference>
<gene>
    <name evidence="1" type="ORF">BJF96_g5586</name>
</gene>
<protein>
    <submittedName>
        <fullName evidence="1">Uncharacterized protein</fullName>
    </submittedName>
</protein>
<comment type="caution">
    <text evidence="1">The sequence shown here is derived from an EMBL/GenBank/DDBJ whole genome shotgun (WGS) entry which is preliminary data.</text>
</comment>
<name>A0AA44WGJ0_VERDA</name>